<dbReference type="OrthoDB" id="7570189at2"/>
<dbReference type="RefSeq" id="WP_119061531.1">
    <property type="nucleotide sequence ID" value="NZ_QXDF01000001.1"/>
</dbReference>
<gene>
    <name evidence="1" type="ORF">BXY53_1876</name>
</gene>
<organism evidence="1 2">
    <name type="scientific">Dichotomicrobium thermohalophilum</name>
    <dbReference type="NCBI Taxonomy" id="933063"/>
    <lineage>
        <taxon>Bacteria</taxon>
        <taxon>Pseudomonadati</taxon>
        <taxon>Pseudomonadota</taxon>
        <taxon>Alphaproteobacteria</taxon>
        <taxon>Hyphomicrobiales</taxon>
        <taxon>Hyphomicrobiaceae</taxon>
        <taxon>Dichotomicrobium</taxon>
    </lineage>
</organism>
<dbReference type="EMBL" id="QXDF01000001">
    <property type="protein sequence ID" value="RIA56766.1"/>
    <property type="molecule type" value="Genomic_DNA"/>
</dbReference>
<dbReference type="InterPro" id="IPR038666">
    <property type="entry name" value="SSP1_head-tail_sf"/>
</dbReference>
<proteinExistence type="predicted"/>
<dbReference type="Gene3D" id="2.40.10.270">
    <property type="entry name" value="Bacteriophage SPP1 head-tail adaptor protein"/>
    <property type="match status" value="1"/>
</dbReference>
<keyword evidence="2" id="KW-1185">Reference proteome</keyword>
<dbReference type="Pfam" id="PF05521">
    <property type="entry name" value="Phage_HCP"/>
    <property type="match status" value="1"/>
</dbReference>
<dbReference type="Proteomes" id="UP000266273">
    <property type="component" value="Unassembled WGS sequence"/>
</dbReference>
<name>A0A397Q672_9HYPH</name>
<dbReference type="NCBIfam" id="TIGR01563">
    <property type="entry name" value="gp16_SPP1"/>
    <property type="match status" value="1"/>
</dbReference>
<dbReference type="InterPro" id="IPR008767">
    <property type="entry name" value="Phage_SPP1_head-tail_adaptor"/>
</dbReference>
<dbReference type="AlphaFoldDB" id="A0A397Q672"/>
<sequence>MTTPIGALRHRVALERPVRAADDSGGAAETWEPVAELWAAVMSRSGKEAVLADRVAGERRVEVTIRYRDDVTPAMRFRLGERCFHVRAVLDEDGRRRFLKCQCEERDL</sequence>
<evidence type="ECO:0000313" key="2">
    <source>
        <dbReference type="Proteomes" id="UP000266273"/>
    </source>
</evidence>
<evidence type="ECO:0000313" key="1">
    <source>
        <dbReference type="EMBL" id="RIA56766.1"/>
    </source>
</evidence>
<reference evidence="1 2" key="1">
    <citation type="submission" date="2018-08" db="EMBL/GenBank/DDBJ databases">
        <title>Genomic Encyclopedia of Archaeal and Bacterial Type Strains, Phase II (KMG-II): from individual species to whole genera.</title>
        <authorList>
            <person name="Goeker M."/>
        </authorList>
    </citation>
    <scope>NUCLEOTIDE SEQUENCE [LARGE SCALE GENOMIC DNA]</scope>
    <source>
        <strain evidence="1 2">DSM 5002</strain>
    </source>
</reference>
<comment type="caution">
    <text evidence="1">The sequence shown here is derived from an EMBL/GenBank/DDBJ whole genome shotgun (WGS) entry which is preliminary data.</text>
</comment>
<accession>A0A397Q672</accession>
<protein>
    <submittedName>
        <fullName evidence="1">SPP1 family predicted phage head-tail adaptor</fullName>
    </submittedName>
</protein>